<feature type="compositionally biased region" description="Basic and acidic residues" evidence="1">
    <location>
        <begin position="244"/>
        <end position="264"/>
    </location>
</feature>
<organism evidence="2 3">
    <name type="scientific">Canariomyces notabilis</name>
    <dbReference type="NCBI Taxonomy" id="2074819"/>
    <lineage>
        <taxon>Eukaryota</taxon>
        <taxon>Fungi</taxon>
        <taxon>Dikarya</taxon>
        <taxon>Ascomycota</taxon>
        <taxon>Pezizomycotina</taxon>
        <taxon>Sordariomycetes</taxon>
        <taxon>Sordariomycetidae</taxon>
        <taxon>Sordariales</taxon>
        <taxon>Chaetomiaceae</taxon>
        <taxon>Canariomyces</taxon>
    </lineage>
</organism>
<evidence type="ECO:0000313" key="2">
    <source>
        <dbReference type="EMBL" id="KAK4109474.1"/>
    </source>
</evidence>
<dbReference type="Proteomes" id="UP001302812">
    <property type="component" value="Unassembled WGS sequence"/>
</dbReference>
<name>A0AAN6QIM2_9PEZI</name>
<comment type="caution">
    <text evidence="2">The sequence shown here is derived from an EMBL/GenBank/DDBJ whole genome shotgun (WGS) entry which is preliminary data.</text>
</comment>
<feature type="compositionally biased region" description="Basic residues" evidence="1">
    <location>
        <begin position="225"/>
        <end position="243"/>
    </location>
</feature>
<dbReference type="GeneID" id="89943404"/>
<dbReference type="Pfam" id="PF09428">
    <property type="entry name" value="DUF2011"/>
    <property type="match status" value="1"/>
</dbReference>
<feature type="region of interest" description="Disordered" evidence="1">
    <location>
        <begin position="1"/>
        <end position="45"/>
    </location>
</feature>
<feature type="compositionally biased region" description="Basic and acidic residues" evidence="1">
    <location>
        <begin position="284"/>
        <end position="298"/>
    </location>
</feature>
<protein>
    <submittedName>
        <fullName evidence="2">Uncharacterized protein</fullName>
    </submittedName>
</protein>
<proteinExistence type="predicted"/>
<keyword evidence="3" id="KW-1185">Reference proteome</keyword>
<reference evidence="2" key="2">
    <citation type="submission" date="2023-05" db="EMBL/GenBank/DDBJ databases">
        <authorList>
            <consortium name="Lawrence Berkeley National Laboratory"/>
            <person name="Steindorff A."/>
            <person name="Hensen N."/>
            <person name="Bonometti L."/>
            <person name="Westerberg I."/>
            <person name="Brannstrom I.O."/>
            <person name="Guillou S."/>
            <person name="Cros-Aarteil S."/>
            <person name="Calhoun S."/>
            <person name="Haridas S."/>
            <person name="Kuo A."/>
            <person name="Mondo S."/>
            <person name="Pangilinan J."/>
            <person name="Riley R."/>
            <person name="Labutti K."/>
            <person name="Andreopoulos B."/>
            <person name="Lipzen A."/>
            <person name="Chen C."/>
            <person name="Yanf M."/>
            <person name="Daum C."/>
            <person name="Ng V."/>
            <person name="Clum A."/>
            <person name="Ohm R."/>
            <person name="Martin F."/>
            <person name="Silar P."/>
            <person name="Natvig D."/>
            <person name="Lalanne C."/>
            <person name="Gautier V."/>
            <person name="Ament-Velasquez S.L."/>
            <person name="Kruys A."/>
            <person name="Hutchinson M.I."/>
            <person name="Powell A.J."/>
            <person name="Barry K."/>
            <person name="Miller A.N."/>
            <person name="Grigoriev I.V."/>
            <person name="Debuchy R."/>
            <person name="Gladieux P."/>
            <person name="Thoren M.H."/>
            <person name="Johannesson H."/>
        </authorList>
    </citation>
    <scope>NUCLEOTIDE SEQUENCE</scope>
    <source>
        <strain evidence="2">CBS 508.74</strain>
    </source>
</reference>
<accession>A0AAN6QIM2</accession>
<feature type="region of interest" description="Disordered" evidence="1">
    <location>
        <begin position="61"/>
        <end position="105"/>
    </location>
</feature>
<feature type="compositionally biased region" description="Basic and acidic residues" evidence="1">
    <location>
        <begin position="82"/>
        <end position="97"/>
    </location>
</feature>
<gene>
    <name evidence="2" type="ORF">N656DRAFT_847828</name>
</gene>
<evidence type="ECO:0000313" key="3">
    <source>
        <dbReference type="Proteomes" id="UP001302812"/>
    </source>
</evidence>
<feature type="region of interest" description="Disordered" evidence="1">
    <location>
        <begin position="203"/>
        <end position="305"/>
    </location>
</feature>
<dbReference type="AlphaFoldDB" id="A0AAN6QIM2"/>
<feature type="compositionally biased region" description="Basic residues" evidence="1">
    <location>
        <begin position="265"/>
        <end position="283"/>
    </location>
</feature>
<dbReference type="InterPro" id="IPR018555">
    <property type="entry name" value="C630.06c-like"/>
</dbReference>
<dbReference type="RefSeq" id="XP_064667044.1">
    <property type="nucleotide sequence ID" value="XM_064819278.1"/>
</dbReference>
<evidence type="ECO:0000256" key="1">
    <source>
        <dbReference type="SAM" id="MobiDB-lite"/>
    </source>
</evidence>
<dbReference type="EMBL" id="MU853356">
    <property type="protein sequence ID" value="KAK4109474.1"/>
    <property type="molecule type" value="Genomic_DNA"/>
</dbReference>
<feature type="compositionally biased region" description="Basic and acidic residues" evidence="1">
    <location>
        <begin position="1"/>
        <end position="43"/>
    </location>
</feature>
<sequence>MFEIPDAKRVRREDLRDFSPDRHSSPSRDHEHEQQQEDAEQLRARLNAHLSSILAIPALTTTTTIPVADIPRSSEPNPGEASEPKDEAAEAAWKEGEEQQQQQQEAFAFRLFSTSAPSQKVVLPSQDDELYVPSARPIASRPLSHYIRGPLTPLQQEQFRLAAVAGREVVRRAREERAWGLEVPWRVVTVRITADTGADAWAASAKVGAEGEEGSEEPGSTMSKMTKRRPGKKRRIVLRKREKAKREAEAAKERSLVTKEEHLKEKRKRLNREKKLKRRRKEKEKKMAAKVEQGERSEGGSVADG</sequence>
<reference evidence="2" key="1">
    <citation type="journal article" date="2023" name="Mol. Phylogenet. Evol.">
        <title>Genome-scale phylogeny and comparative genomics of the fungal order Sordariales.</title>
        <authorList>
            <person name="Hensen N."/>
            <person name="Bonometti L."/>
            <person name="Westerberg I."/>
            <person name="Brannstrom I.O."/>
            <person name="Guillou S."/>
            <person name="Cros-Aarteil S."/>
            <person name="Calhoun S."/>
            <person name="Haridas S."/>
            <person name="Kuo A."/>
            <person name="Mondo S."/>
            <person name="Pangilinan J."/>
            <person name="Riley R."/>
            <person name="LaButti K."/>
            <person name="Andreopoulos B."/>
            <person name="Lipzen A."/>
            <person name="Chen C."/>
            <person name="Yan M."/>
            <person name="Daum C."/>
            <person name="Ng V."/>
            <person name="Clum A."/>
            <person name="Steindorff A."/>
            <person name="Ohm R.A."/>
            <person name="Martin F."/>
            <person name="Silar P."/>
            <person name="Natvig D.O."/>
            <person name="Lalanne C."/>
            <person name="Gautier V."/>
            <person name="Ament-Velasquez S.L."/>
            <person name="Kruys A."/>
            <person name="Hutchinson M.I."/>
            <person name="Powell A.J."/>
            <person name="Barry K."/>
            <person name="Miller A.N."/>
            <person name="Grigoriev I.V."/>
            <person name="Debuchy R."/>
            <person name="Gladieux P."/>
            <person name="Hiltunen Thoren M."/>
            <person name="Johannesson H."/>
        </authorList>
    </citation>
    <scope>NUCLEOTIDE SEQUENCE</scope>
    <source>
        <strain evidence="2">CBS 508.74</strain>
    </source>
</reference>